<keyword evidence="3" id="KW-1185">Reference proteome</keyword>
<sequence>MKYLACFIPALATLVAASPLEARNGGPVQCQTCDPLPDNNLCDATTSCVVNWGHEGDGEWPSYCACRAGYKADPMEVGADPTAQWRLPWNTQEGRVFVRPGVKCDTLCEHWELGLNGCQEVPEYPQCM</sequence>
<accession>A0A6A6NLZ1</accession>
<dbReference type="OrthoDB" id="291007at2759"/>
<organism evidence="2 3">
    <name type="scientific">Lineolata rhizophorae</name>
    <dbReference type="NCBI Taxonomy" id="578093"/>
    <lineage>
        <taxon>Eukaryota</taxon>
        <taxon>Fungi</taxon>
        <taxon>Dikarya</taxon>
        <taxon>Ascomycota</taxon>
        <taxon>Pezizomycotina</taxon>
        <taxon>Dothideomycetes</taxon>
        <taxon>Dothideomycetes incertae sedis</taxon>
        <taxon>Lineolatales</taxon>
        <taxon>Lineolataceae</taxon>
        <taxon>Lineolata</taxon>
    </lineage>
</organism>
<dbReference type="EMBL" id="MU001711">
    <property type="protein sequence ID" value="KAF2452354.1"/>
    <property type="molecule type" value="Genomic_DNA"/>
</dbReference>
<evidence type="ECO:0000313" key="3">
    <source>
        <dbReference type="Proteomes" id="UP000799766"/>
    </source>
</evidence>
<dbReference type="Proteomes" id="UP000799766">
    <property type="component" value="Unassembled WGS sequence"/>
</dbReference>
<dbReference type="AlphaFoldDB" id="A0A6A6NLZ1"/>
<proteinExistence type="predicted"/>
<feature type="signal peptide" evidence="1">
    <location>
        <begin position="1"/>
        <end position="17"/>
    </location>
</feature>
<keyword evidence="1" id="KW-0732">Signal</keyword>
<gene>
    <name evidence="2" type="ORF">BDY21DRAFT_359506</name>
</gene>
<evidence type="ECO:0000313" key="2">
    <source>
        <dbReference type="EMBL" id="KAF2452354.1"/>
    </source>
</evidence>
<feature type="chain" id="PRO_5025340931" evidence="1">
    <location>
        <begin position="18"/>
        <end position="128"/>
    </location>
</feature>
<name>A0A6A6NLZ1_9PEZI</name>
<protein>
    <submittedName>
        <fullName evidence="2">Uncharacterized protein</fullName>
    </submittedName>
</protein>
<reference evidence="2" key="1">
    <citation type="journal article" date="2020" name="Stud. Mycol.">
        <title>101 Dothideomycetes genomes: a test case for predicting lifestyles and emergence of pathogens.</title>
        <authorList>
            <person name="Haridas S."/>
            <person name="Albert R."/>
            <person name="Binder M."/>
            <person name="Bloem J."/>
            <person name="Labutti K."/>
            <person name="Salamov A."/>
            <person name="Andreopoulos B."/>
            <person name="Baker S."/>
            <person name="Barry K."/>
            <person name="Bills G."/>
            <person name="Bluhm B."/>
            <person name="Cannon C."/>
            <person name="Castanera R."/>
            <person name="Culley D."/>
            <person name="Daum C."/>
            <person name="Ezra D."/>
            <person name="Gonzalez J."/>
            <person name="Henrissat B."/>
            <person name="Kuo A."/>
            <person name="Liang C."/>
            <person name="Lipzen A."/>
            <person name="Lutzoni F."/>
            <person name="Magnuson J."/>
            <person name="Mondo S."/>
            <person name="Nolan M."/>
            <person name="Ohm R."/>
            <person name="Pangilinan J."/>
            <person name="Park H.-J."/>
            <person name="Ramirez L."/>
            <person name="Alfaro M."/>
            <person name="Sun H."/>
            <person name="Tritt A."/>
            <person name="Yoshinaga Y."/>
            <person name="Zwiers L.-H."/>
            <person name="Turgeon B."/>
            <person name="Goodwin S."/>
            <person name="Spatafora J."/>
            <person name="Crous P."/>
            <person name="Grigoriev I."/>
        </authorList>
    </citation>
    <scope>NUCLEOTIDE SEQUENCE</scope>
    <source>
        <strain evidence="2">ATCC 16933</strain>
    </source>
</reference>
<evidence type="ECO:0000256" key="1">
    <source>
        <dbReference type="SAM" id="SignalP"/>
    </source>
</evidence>